<gene>
    <name evidence="2" type="ORF">JCM16418_1587</name>
</gene>
<dbReference type="RefSeq" id="WP_036647157.1">
    <property type="nucleotide sequence ID" value="NZ_BAVZ01000003.1"/>
</dbReference>
<evidence type="ECO:0000313" key="2">
    <source>
        <dbReference type="EMBL" id="GAF07566.1"/>
    </source>
</evidence>
<dbReference type="AlphaFoldDB" id="W7YSG9"/>
<dbReference type="EMBL" id="BAVZ01000003">
    <property type="protein sequence ID" value="GAF07566.1"/>
    <property type="molecule type" value="Genomic_DNA"/>
</dbReference>
<keyword evidence="1" id="KW-0812">Transmembrane</keyword>
<keyword evidence="1" id="KW-0472">Membrane</keyword>
<accession>W7YSG9</accession>
<sequence length="62" mass="6675">MPLILLGIVLIVSGLYPILKPAPWWFTGLGPNPSSVPRKIRGVLTIALGVLIILSGLQQLFL</sequence>
<proteinExistence type="predicted"/>
<evidence type="ECO:0000256" key="1">
    <source>
        <dbReference type="SAM" id="Phobius"/>
    </source>
</evidence>
<reference evidence="2 3" key="1">
    <citation type="journal article" date="2014" name="Genome Announc.">
        <title>Draft Genome Sequence of Paenibacillus pini JCM 16418T, Isolated from the Rhizosphere of Pine Tree.</title>
        <authorList>
            <person name="Yuki M."/>
            <person name="Oshima K."/>
            <person name="Suda W."/>
            <person name="Oshida Y."/>
            <person name="Kitamura K."/>
            <person name="Iida Y."/>
            <person name="Hattori M."/>
            <person name="Ohkuma M."/>
        </authorList>
    </citation>
    <scope>NUCLEOTIDE SEQUENCE [LARGE SCALE GENOMIC DNA]</scope>
    <source>
        <strain evidence="2 3">JCM 16418</strain>
    </source>
</reference>
<organism evidence="2 3">
    <name type="scientific">Paenibacillus pini JCM 16418</name>
    <dbReference type="NCBI Taxonomy" id="1236976"/>
    <lineage>
        <taxon>Bacteria</taxon>
        <taxon>Bacillati</taxon>
        <taxon>Bacillota</taxon>
        <taxon>Bacilli</taxon>
        <taxon>Bacillales</taxon>
        <taxon>Paenibacillaceae</taxon>
        <taxon>Paenibacillus</taxon>
    </lineage>
</organism>
<keyword evidence="3" id="KW-1185">Reference proteome</keyword>
<comment type="caution">
    <text evidence="2">The sequence shown here is derived from an EMBL/GenBank/DDBJ whole genome shotgun (WGS) entry which is preliminary data.</text>
</comment>
<protein>
    <submittedName>
        <fullName evidence="2">Uncharacterized protein</fullName>
    </submittedName>
</protein>
<dbReference type="Proteomes" id="UP000019364">
    <property type="component" value="Unassembled WGS sequence"/>
</dbReference>
<name>W7YSG9_9BACL</name>
<feature type="transmembrane region" description="Helical" evidence="1">
    <location>
        <begin position="41"/>
        <end position="61"/>
    </location>
</feature>
<evidence type="ECO:0000313" key="3">
    <source>
        <dbReference type="Proteomes" id="UP000019364"/>
    </source>
</evidence>
<keyword evidence="1" id="KW-1133">Transmembrane helix</keyword>